<dbReference type="EMBL" id="JAGSND010000002">
    <property type="protein sequence ID" value="MBR0596992.1"/>
    <property type="molecule type" value="Genomic_DNA"/>
</dbReference>
<reference evidence="2" key="1">
    <citation type="submission" date="2021-04" db="EMBL/GenBank/DDBJ databases">
        <title>Sinoanaerobacter chloroacetimidivorans sp. nov., an obligate anaerobic bacterium isolated from anaerobic sludge.</title>
        <authorList>
            <person name="Bao Y."/>
        </authorList>
    </citation>
    <scope>NUCLEOTIDE SEQUENCE</scope>
    <source>
        <strain evidence="2">BAD-6</strain>
    </source>
</reference>
<dbReference type="Proteomes" id="UP000675664">
    <property type="component" value="Unassembled WGS sequence"/>
</dbReference>
<proteinExistence type="predicted"/>
<accession>A0A8J8B0P4</accession>
<dbReference type="PANTHER" id="PTHR42827">
    <property type="entry name" value="IRON-SULFUR CLUSTER-BINDING PROTEIN-RELATED"/>
    <property type="match status" value="1"/>
</dbReference>
<keyword evidence="3" id="KW-1185">Reference proteome</keyword>
<organism evidence="2 3">
    <name type="scientific">Sinanaerobacter chloroacetimidivorans</name>
    <dbReference type="NCBI Taxonomy" id="2818044"/>
    <lineage>
        <taxon>Bacteria</taxon>
        <taxon>Bacillati</taxon>
        <taxon>Bacillota</taxon>
        <taxon>Clostridia</taxon>
        <taxon>Peptostreptococcales</taxon>
        <taxon>Anaerovoracaceae</taxon>
        <taxon>Sinanaerobacter</taxon>
    </lineage>
</organism>
<sequence>MNTTKVEVSKIITNAVKSSGLNNFHSLDLPDEPMWNLPMIGFASGSDELFRFYKEHIGDFYWSPSEAFSLKYHDDTVTDEDLTVISFGFAQTAETKMVQKQAEGMPSLRWIVTRGEWEPFIYDVCERVLKELEKKGIRAVAIDLLPEWSRMTSEKLGIASKWSHRHTAYAAGLGTFGLSDGLITRQGKAMRFCTIIIEGRLPADQRTYQSHYEWCKFYADGTCGACIQRCPVNAITKEGHDKDVCSAFLQKLKNEIGPDILTKSSYISGCGLCQSRVPCQDKVPVRVKE</sequence>
<feature type="domain" description="4Fe-4S ferredoxin-type" evidence="1">
    <location>
        <begin position="206"/>
        <end position="240"/>
    </location>
</feature>
<dbReference type="Pfam" id="PF13484">
    <property type="entry name" value="Fer4_16"/>
    <property type="match status" value="1"/>
</dbReference>
<dbReference type="AlphaFoldDB" id="A0A8J8B0P4"/>
<dbReference type="InterPro" id="IPR017896">
    <property type="entry name" value="4Fe4S_Fe-S-bd"/>
</dbReference>
<evidence type="ECO:0000313" key="2">
    <source>
        <dbReference type="EMBL" id="MBR0596992.1"/>
    </source>
</evidence>
<name>A0A8J8B0P4_9FIRM</name>
<gene>
    <name evidence="2" type="ORF">KCX82_03825</name>
</gene>
<evidence type="ECO:0000259" key="1">
    <source>
        <dbReference type="PROSITE" id="PS51379"/>
    </source>
</evidence>
<evidence type="ECO:0000313" key="3">
    <source>
        <dbReference type="Proteomes" id="UP000675664"/>
    </source>
</evidence>
<dbReference type="PROSITE" id="PS51379">
    <property type="entry name" value="4FE4S_FER_2"/>
    <property type="match status" value="1"/>
</dbReference>
<protein>
    <submittedName>
        <fullName evidence="2">Epoxyqueuosine reductase</fullName>
    </submittedName>
</protein>
<dbReference type="RefSeq" id="WP_227017125.1">
    <property type="nucleotide sequence ID" value="NZ_JAGSND010000002.1"/>
</dbReference>
<dbReference type="PANTHER" id="PTHR42827:SF1">
    <property type="entry name" value="IRON-SULFUR CLUSTER-BINDING PROTEIN"/>
    <property type="match status" value="1"/>
</dbReference>
<comment type="caution">
    <text evidence="2">The sequence shown here is derived from an EMBL/GenBank/DDBJ whole genome shotgun (WGS) entry which is preliminary data.</text>
</comment>
<reference evidence="2" key="2">
    <citation type="submission" date="2021-04" db="EMBL/GenBank/DDBJ databases">
        <authorList>
            <person name="Liu J."/>
        </authorList>
    </citation>
    <scope>NUCLEOTIDE SEQUENCE</scope>
    <source>
        <strain evidence="2">BAD-6</strain>
    </source>
</reference>